<dbReference type="Proteomes" id="UP000033121">
    <property type="component" value="Unassembled WGS sequence"/>
</dbReference>
<reference evidence="2 3" key="1">
    <citation type="submission" date="2015-04" db="EMBL/GenBank/DDBJ databases">
        <title>Whole genome shotgun sequence of Flavihumibacter petaseus NBRC 106054.</title>
        <authorList>
            <person name="Miyazawa S."/>
            <person name="Hosoyama A."/>
            <person name="Hashimoto M."/>
            <person name="Noguchi M."/>
            <person name="Tsuchikane K."/>
            <person name="Ohji S."/>
            <person name="Yamazoe A."/>
            <person name="Ichikawa N."/>
            <person name="Kimura A."/>
            <person name="Fujita N."/>
        </authorList>
    </citation>
    <scope>NUCLEOTIDE SEQUENCE [LARGE SCALE GENOMIC DNA]</scope>
    <source>
        <strain evidence="2 3">NBRC 106054</strain>
    </source>
</reference>
<feature type="transmembrane region" description="Helical" evidence="1">
    <location>
        <begin position="68"/>
        <end position="89"/>
    </location>
</feature>
<keyword evidence="3" id="KW-1185">Reference proteome</keyword>
<keyword evidence="1" id="KW-0472">Membrane</keyword>
<organism evidence="2 3">
    <name type="scientific">Flavihumibacter petaseus NBRC 106054</name>
    <dbReference type="NCBI Taxonomy" id="1220578"/>
    <lineage>
        <taxon>Bacteria</taxon>
        <taxon>Pseudomonadati</taxon>
        <taxon>Bacteroidota</taxon>
        <taxon>Chitinophagia</taxon>
        <taxon>Chitinophagales</taxon>
        <taxon>Chitinophagaceae</taxon>
        <taxon>Flavihumibacter</taxon>
    </lineage>
</organism>
<feature type="transmembrane region" description="Helical" evidence="1">
    <location>
        <begin position="110"/>
        <end position="131"/>
    </location>
</feature>
<dbReference type="AlphaFoldDB" id="A0A0E9MZG2"/>
<dbReference type="RefSeq" id="WP_052955587.1">
    <property type="nucleotide sequence ID" value="NZ_BBWV01000001.1"/>
</dbReference>
<evidence type="ECO:0008006" key="4">
    <source>
        <dbReference type="Google" id="ProtNLM"/>
    </source>
</evidence>
<feature type="transmembrane region" description="Helical" evidence="1">
    <location>
        <begin position="264"/>
        <end position="282"/>
    </location>
</feature>
<dbReference type="OrthoDB" id="102112at2"/>
<sequence>MSNPSTAYPVTHTWGSKETFAFRTGFLFLLLLSIPWDPGFYKSLFTLNADRLQQLYEIGYAGPFANTFGLFSGWLIAAVLAIAGAAIWTNRSSGKALNYDQLFYFTRVVLRYRLAWAFIGSGLVLLLPFQLPAPSISDLHTAYGDFLPWKIYYHSTAVSSAGYRQTLGAFELFGAILLLFRRTAAIGALLIAFLLGNIVLVNFAYDLGSQVYSSYLLLVALFLLIYDFPRFYAVLVTGSAIVADRFRPETRYGFYRWRTILKGSFLAITLLLTGFAFARFSGDNWPYPQTPGLAGASGYYQVDSFQVNGKLIPPSYTDDTRWRDVVFEKWNTFSIRYNQPHQPPPERPQIAFRDDTNRNYEWIGNGGRNFYRYTVSGDSILGINPANPADKMNLRLQRPDEKTITLQGSNTRGDQFSVTLHRVNKKYLLYTGRRKPVSI</sequence>
<protein>
    <recommendedName>
        <fullName evidence="4">DoxX family protein</fullName>
    </recommendedName>
</protein>
<keyword evidence="1" id="KW-1133">Transmembrane helix</keyword>
<feature type="transmembrane region" description="Helical" evidence="1">
    <location>
        <begin position="217"/>
        <end position="243"/>
    </location>
</feature>
<evidence type="ECO:0000256" key="1">
    <source>
        <dbReference type="SAM" id="Phobius"/>
    </source>
</evidence>
<feature type="transmembrane region" description="Helical" evidence="1">
    <location>
        <begin position="20"/>
        <end position="36"/>
    </location>
</feature>
<name>A0A0E9MZG2_9BACT</name>
<feature type="transmembrane region" description="Helical" evidence="1">
    <location>
        <begin position="186"/>
        <end position="205"/>
    </location>
</feature>
<gene>
    <name evidence="2" type="ORF">FPE01S_01_15090</name>
</gene>
<proteinExistence type="predicted"/>
<evidence type="ECO:0000313" key="3">
    <source>
        <dbReference type="Proteomes" id="UP000033121"/>
    </source>
</evidence>
<feature type="transmembrane region" description="Helical" evidence="1">
    <location>
        <begin position="151"/>
        <end position="179"/>
    </location>
</feature>
<keyword evidence="1" id="KW-0812">Transmembrane</keyword>
<comment type="caution">
    <text evidence="2">The sequence shown here is derived from an EMBL/GenBank/DDBJ whole genome shotgun (WGS) entry which is preliminary data.</text>
</comment>
<accession>A0A0E9MZG2</accession>
<dbReference type="EMBL" id="BBWV01000001">
    <property type="protein sequence ID" value="GAO42495.1"/>
    <property type="molecule type" value="Genomic_DNA"/>
</dbReference>
<evidence type="ECO:0000313" key="2">
    <source>
        <dbReference type="EMBL" id="GAO42495.1"/>
    </source>
</evidence>
<dbReference type="STRING" id="1220578.FPE01S_01_15090"/>